<organism evidence="1 2">
    <name type="scientific">Bifidobacterium pseudolongum subsp. globosum</name>
    <dbReference type="NCBI Taxonomy" id="1690"/>
    <lineage>
        <taxon>Bacteria</taxon>
        <taxon>Bacillati</taxon>
        <taxon>Actinomycetota</taxon>
        <taxon>Actinomycetes</taxon>
        <taxon>Bifidobacteriales</taxon>
        <taxon>Bifidobacteriaceae</taxon>
        <taxon>Bifidobacterium</taxon>
    </lineage>
</organism>
<dbReference type="AlphaFoldDB" id="A0A4Q5AZP8"/>
<evidence type="ECO:0000313" key="2">
    <source>
        <dbReference type="Proteomes" id="UP000293208"/>
    </source>
</evidence>
<dbReference type="RefSeq" id="WP_165368763.1">
    <property type="nucleotide sequence ID" value="NZ_RYUY01000004.1"/>
</dbReference>
<protein>
    <submittedName>
        <fullName evidence="1">Uncharacterized protein</fullName>
    </submittedName>
</protein>
<name>A0A4Q5AZP8_9BIFI</name>
<reference evidence="1 2" key="1">
    <citation type="submission" date="2018-12" db="EMBL/GenBank/DDBJ databases">
        <title>Unveiling genomic diversity among members of the Bifidobacterium pseudolongum species, a widely distributed gut commensal of the animal kingdom.</title>
        <authorList>
            <person name="Lugli G.A."/>
            <person name="Duranti S."/>
            <person name="Albert K."/>
            <person name="Mancabelli L."/>
            <person name="Napoli S."/>
            <person name="Viappiani A."/>
            <person name="Anzalone R."/>
            <person name="Longhi G."/>
            <person name="Milani C."/>
            <person name="Turroni F."/>
            <person name="Alessandri G."/>
            <person name="Sela D.A."/>
            <person name="Van Sinderen D."/>
            <person name="Ventura M."/>
        </authorList>
    </citation>
    <scope>NUCLEOTIDE SEQUENCE [LARGE SCALE GENOMIC DNA]</scope>
    <source>
        <strain evidence="1 2">2001B</strain>
    </source>
</reference>
<dbReference type="Proteomes" id="UP000293208">
    <property type="component" value="Unassembled WGS sequence"/>
</dbReference>
<comment type="caution">
    <text evidence="1">The sequence shown here is derived from an EMBL/GenBank/DDBJ whole genome shotgun (WGS) entry which is preliminary data.</text>
</comment>
<gene>
    <name evidence="1" type="ORF">PG2001B_1110</name>
</gene>
<accession>A0A4Q5AZP8</accession>
<evidence type="ECO:0000313" key="1">
    <source>
        <dbReference type="EMBL" id="RYQ39369.1"/>
    </source>
</evidence>
<sequence length="54" mass="6112">MSTNDMLLAISLTGIGVCTLIRCIINASDWIPDLLAKHRKHKNNNHADRDREEP</sequence>
<proteinExistence type="predicted"/>
<dbReference type="EMBL" id="RYUY01000004">
    <property type="protein sequence ID" value="RYQ39369.1"/>
    <property type="molecule type" value="Genomic_DNA"/>
</dbReference>